<dbReference type="HOGENOM" id="CLU_105725_0_0_9"/>
<dbReference type="AlphaFoldDB" id="A0A125W580"/>
<evidence type="ECO:0000313" key="2">
    <source>
        <dbReference type="EMBL" id="EFM82662.1"/>
    </source>
</evidence>
<reference evidence="2 3" key="1">
    <citation type="submission" date="2010-07" db="EMBL/GenBank/DDBJ databases">
        <authorList>
            <person name="Sid Ahmed O."/>
        </authorList>
    </citation>
    <scope>NUCLEOTIDE SEQUENCE [LARGE SCALE GENOMIC DNA]</scope>
    <source>
        <strain evidence="2 3">TX4248</strain>
    </source>
</reference>
<feature type="compositionally biased region" description="Low complexity" evidence="1">
    <location>
        <begin position="45"/>
        <end position="58"/>
    </location>
</feature>
<dbReference type="EMBL" id="AEBR01000055">
    <property type="protein sequence ID" value="EFM82662.1"/>
    <property type="molecule type" value="Genomic_DNA"/>
</dbReference>
<evidence type="ECO:0000256" key="1">
    <source>
        <dbReference type="SAM" id="MobiDB-lite"/>
    </source>
</evidence>
<dbReference type="GeneID" id="60894086"/>
<sequence length="203" mass="21795">MIKEEINKFFGGIFMKMSKVLTTVLTATAALVLLSACSSDKKTDSSSSSKETANSSTEVVSGASISAKPEELEMALSDKGNWIVAATDNVTFDNEVTVAGTFHDKGKDSNDVYRKLALYSQDDNKKVTAEYEITVPKLIVSSENFNIVHGTVKGDIEVKANGFTLNGTKVNGNITFDKQEYKDSADLEKDGATVTGEVTVANN</sequence>
<accession>A0A125W580</accession>
<gene>
    <name evidence="2" type="ORF">HMPREF9498_01742</name>
</gene>
<dbReference type="Proteomes" id="UP000004846">
    <property type="component" value="Unassembled WGS sequence"/>
</dbReference>
<dbReference type="RefSeq" id="WP_002381806.1">
    <property type="nucleotide sequence ID" value="NZ_GL454455.1"/>
</dbReference>
<protein>
    <submittedName>
        <fullName evidence="2">Uncharacterized protein</fullName>
    </submittedName>
</protein>
<name>A0A125W580_ENTFL</name>
<feature type="region of interest" description="Disordered" evidence="1">
    <location>
        <begin position="40"/>
        <end position="64"/>
    </location>
</feature>
<proteinExistence type="predicted"/>
<comment type="caution">
    <text evidence="2">The sequence shown here is derived from an EMBL/GenBank/DDBJ whole genome shotgun (WGS) entry which is preliminary data.</text>
</comment>
<evidence type="ECO:0000313" key="3">
    <source>
        <dbReference type="Proteomes" id="UP000004846"/>
    </source>
</evidence>
<organism evidence="2 3">
    <name type="scientific">Enterococcus faecalis TX4248</name>
    <dbReference type="NCBI Taxonomy" id="749495"/>
    <lineage>
        <taxon>Bacteria</taxon>
        <taxon>Bacillati</taxon>
        <taxon>Bacillota</taxon>
        <taxon>Bacilli</taxon>
        <taxon>Lactobacillales</taxon>
        <taxon>Enterococcaceae</taxon>
        <taxon>Enterococcus</taxon>
    </lineage>
</organism>